<organism evidence="1 2">
    <name type="scientific">Trichonephila inaurata madagascariensis</name>
    <dbReference type="NCBI Taxonomy" id="2747483"/>
    <lineage>
        <taxon>Eukaryota</taxon>
        <taxon>Metazoa</taxon>
        <taxon>Ecdysozoa</taxon>
        <taxon>Arthropoda</taxon>
        <taxon>Chelicerata</taxon>
        <taxon>Arachnida</taxon>
        <taxon>Araneae</taxon>
        <taxon>Araneomorphae</taxon>
        <taxon>Entelegynae</taxon>
        <taxon>Araneoidea</taxon>
        <taxon>Nephilidae</taxon>
        <taxon>Trichonephila</taxon>
        <taxon>Trichonephila inaurata</taxon>
    </lineage>
</organism>
<keyword evidence="2" id="KW-1185">Reference proteome</keyword>
<dbReference type="Proteomes" id="UP000886998">
    <property type="component" value="Unassembled WGS sequence"/>
</dbReference>
<name>A0A8X6YP20_9ARAC</name>
<sequence length="115" mass="12757">MASTKTLEGILGCGMRKNLLSQFNATFGYNLGSIYRTRAQLNVGIHNEWIQVAYAKAKAPGDRGQKTFPVCLKCNVHQASSEYLLSSKGLEKNFILENPTIMFDFLLVNGLLDLV</sequence>
<dbReference type="AlphaFoldDB" id="A0A8X6YP20"/>
<dbReference type="OrthoDB" id="6447011at2759"/>
<accession>A0A8X6YP20</accession>
<comment type="caution">
    <text evidence="1">The sequence shown here is derived from an EMBL/GenBank/DDBJ whole genome shotgun (WGS) entry which is preliminary data.</text>
</comment>
<protein>
    <submittedName>
        <fullName evidence="1">Uncharacterized protein</fullName>
    </submittedName>
</protein>
<proteinExistence type="predicted"/>
<reference evidence="1" key="1">
    <citation type="submission" date="2020-08" db="EMBL/GenBank/DDBJ databases">
        <title>Multicomponent nature underlies the extraordinary mechanical properties of spider dragline silk.</title>
        <authorList>
            <person name="Kono N."/>
            <person name="Nakamura H."/>
            <person name="Mori M."/>
            <person name="Yoshida Y."/>
            <person name="Ohtoshi R."/>
            <person name="Malay A.D."/>
            <person name="Moran D.A.P."/>
            <person name="Tomita M."/>
            <person name="Numata K."/>
            <person name="Arakawa K."/>
        </authorList>
    </citation>
    <scope>NUCLEOTIDE SEQUENCE</scope>
</reference>
<dbReference type="EMBL" id="BMAV01021666">
    <property type="protein sequence ID" value="GFY75878.1"/>
    <property type="molecule type" value="Genomic_DNA"/>
</dbReference>
<evidence type="ECO:0000313" key="1">
    <source>
        <dbReference type="EMBL" id="GFY75878.1"/>
    </source>
</evidence>
<evidence type="ECO:0000313" key="2">
    <source>
        <dbReference type="Proteomes" id="UP000886998"/>
    </source>
</evidence>
<gene>
    <name evidence="1" type="ORF">TNIN_194641</name>
</gene>